<feature type="compositionally biased region" description="Basic and acidic residues" evidence="2">
    <location>
        <begin position="708"/>
        <end position="719"/>
    </location>
</feature>
<evidence type="ECO:0000256" key="1">
    <source>
        <dbReference type="ARBA" id="ARBA00022553"/>
    </source>
</evidence>
<feature type="compositionally biased region" description="Basic and acidic residues" evidence="2">
    <location>
        <begin position="1383"/>
        <end position="1397"/>
    </location>
</feature>
<dbReference type="InterPro" id="IPR009738">
    <property type="entry name" value="BAT2_N"/>
</dbReference>
<feature type="compositionally biased region" description="Basic and acidic residues" evidence="2">
    <location>
        <begin position="1490"/>
        <end position="1508"/>
    </location>
</feature>
<keyword evidence="3" id="KW-0812">Transmembrane</keyword>
<organism evidence="5 6">
    <name type="scientific">Papaver somniferum</name>
    <name type="common">Opium poppy</name>
    <dbReference type="NCBI Taxonomy" id="3469"/>
    <lineage>
        <taxon>Eukaryota</taxon>
        <taxon>Viridiplantae</taxon>
        <taxon>Streptophyta</taxon>
        <taxon>Embryophyta</taxon>
        <taxon>Tracheophyta</taxon>
        <taxon>Spermatophyta</taxon>
        <taxon>Magnoliopsida</taxon>
        <taxon>Ranunculales</taxon>
        <taxon>Papaveraceae</taxon>
        <taxon>Papaveroideae</taxon>
        <taxon>Papaver</taxon>
    </lineage>
</organism>
<protein>
    <recommendedName>
        <fullName evidence="4">BAT2 N-terminal domain-containing protein</fullName>
    </recommendedName>
</protein>
<feature type="compositionally biased region" description="Basic and acidic residues" evidence="2">
    <location>
        <begin position="247"/>
        <end position="278"/>
    </location>
</feature>
<feature type="region of interest" description="Disordered" evidence="2">
    <location>
        <begin position="1107"/>
        <end position="1326"/>
    </location>
</feature>
<accession>A0A4Y7JPG0</accession>
<feature type="compositionally biased region" description="Polar residues" evidence="2">
    <location>
        <begin position="1194"/>
        <end position="1204"/>
    </location>
</feature>
<feature type="compositionally biased region" description="Low complexity" evidence="2">
    <location>
        <begin position="1302"/>
        <end position="1313"/>
    </location>
</feature>
<feature type="compositionally biased region" description="Basic residues" evidence="2">
    <location>
        <begin position="1049"/>
        <end position="1060"/>
    </location>
</feature>
<feature type="compositionally biased region" description="Polar residues" evidence="2">
    <location>
        <begin position="1509"/>
        <end position="1520"/>
    </location>
</feature>
<feature type="compositionally biased region" description="Polar residues" evidence="2">
    <location>
        <begin position="727"/>
        <end position="754"/>
    </location>
</feature>
<evidence type="ECO:0000259" key="4">
    <source>
        <dbReference type="Pfam" id="PF07001"/>
    </source>
</evidence>
<feature type="compositionally biased region" description="Low complexity" evidence="2">
    <location>
        <begin position="136"/>
        <end position="150"/>
    </location>
</feature>
<feature type="compositionally biased region" description="Polar residues" evidence="2">
    <location>
        <begin position="1561"/>
        <end position="1574"/>
    </location>
</feature>
<sequence>MVVISPLNYGFKYVDRREKLHLYLLYFYASYMYILTIRWVSARRGGMTVLGKVAVPKPVNLPSQRSENHGLDPNVEIVPKGTLSWGSRSSTASNPWGSPPNAGAGAGSPLLNSRPSSGGTGTRPSTAGSDRSHEPASSAWGSSSRPSSASGVFVSNQTSTGTRPRSADTRPGSSQLSRFAEPVSENSGVWGSSGNAEKLGHSSSKTNAFSLSSGDFPTLGSEKDTEADGQEDHSSQGRPVSASGVATRKENLEILHTDDESMDANRERGTLNSWRRENSPYNGGPPQASMDHWQREHHPFPNPSMPPQHFDPWHGSVRAPDGVWYRPTGVSPYGPPPGPPGNYPVEQFAYYHPHLPARPLPNSQVVPRPGNGPAPGGYHLNTADSYRPHMPDSRSGESYRPHMPDPRTGESYRPHMPDSRTGESYRPHMPDSRTGEPYRPQMPDPRTGEPYRPHMADSRSREPYRPHMPDSYVRPVMPVRPVVYPGQVPYDGYYGPPHVNSGERDAPVMATGPCVYGGYPIQNAHPDSGKFHARPAGFGPTSTAISMEHVESGHPQGSHQGPYKVLLKQHDGWQDNDGNEKREQEHAVTTSARPLGRGSRPGTPMKDNMSGADNRNVESAEFTKNVSVEVSSQSTDSRRNYNAVPLGLDTTDSMNKVKKVDDGLVKKSEVSTVTKEDLNPVSSTKRNPNLMEKGLVSKARISDEHSIAGHTPIRDEKVKPARVVNAKSEQSIIEANHAPENTSSSPVHASTHGISASAGDKRPASWTGSDSAATRLNSSGDGVMSRSQPHKRAQAVQGRPKNRGKGRSNTQEVEEWRQKSLVAESSVTVPVDSFGSTSNVCQADQDATQEVIKKSETSLQGKLPVELHATSTFDASGYKEQRAKLKEIAAQRAKQLQKEEEERIREQKAKALAKLEELNKRALADNSTEKLDNALPLSTASEHQQDPVVKINLPLPTPLQKDVDKSDSNNQEAVSQGHDTLLVKQKQMGNKKKQNNNPVDRNPSDKSVSIGKNGGIKSQNVVADANASVTESSLPSNTNNFADDPVPLQKKKNSRTGKNKQKLDEASSGAPIPSSVPYEGNAAKGPDEIAKQIVWGSLSESNLVRATSLKENSPDVVISAEHGWSLPTEDSHGKGDNHWKPQAPRRTQRNAQGYRPTEKGHGNEAVIWTPVRSLNKNEVSDEPVNNVKVEIQAPATNGSGVQNHQKSKRAEMERYVPKQLSQQGNSQRPSSPSVNKALSSETSVKAESGSLTPESSSASDGSKVGPVAVSKNGETKNSKYSKPQGLWRQRGSMAESDIAHPSQESSSFSLVQSKTTEKPIELPQAVKSEVLLQGQAKDYDNWNDTPCEPPTVPVVAVKDHGGPNRGRRQQFKGNKVTSLSHNASERNNVKDELRQSDGKTMSVENHGTAGDHASSHWQPKSQPHPVPINNNRQGNRAQGGRRASSQVDKASENDFPAQGGNPPALRNEKDTNAGASFQHRADQSNTGVPRKQEAKKVRKDVDSSKDAVHSQTGGPKNSTRVVVPENADTQNEQPFSPGPRRHGQHSGRGGHEASHGGYRNSAVQDASKHQQQPSKTDRRRNNSHYEYQPARAYSNEPSESFEGGGGSSSRGMGSRYRERGGHSQSRRGGSNGYGRNSGGAEVGASYGGDVSPAGV</sequence>
<feature type="region of interest" description="Disordered" evidence="2">
    <location>
        <begin position="571"/>
        <end position="612"/>
    </location>
</feature>
<dbReference type="EMBL" id="CM010719">
    <property type="protein sequence ID" value="RZC61688.1"/>
    <property type="molecule type" value="Genomic_DNA"/>
</dbReference>
<feature type="compositionally biased region" description="Low complexity" evidence="2">
    <location>
        <begin position="94"/>
        <end position="113"/>
    </location>
</feature>
<feature type="compositionally biased region" description="Basic and acidic residues" evidence="2">
    <location>
        <begin position="386"/>
        <end position="436"/>
    </location>
</feature>
<feature type="compositionally biased region" description="Basic and acidic residues" evidence="2">
    <location>
        <begin position="571"/>
        <end position="586"/>
    </location>
</feature>
<feature type="domain" description="BAT2 N-terminal" evidence="4">
    <location>
        <begin position="41"/>
        <end position="157"/>
    </location>
</feature>
<keyword evidence="6" id="KW-1185">Reference proteome</keyword>
<dbReference type="Proteomes" id="UP000316621">
    <property type="component" value="Chromosome 5"/>
</dbReference>
<feature type="compositionally biased region" description="Polar residues" evidence="2">
    <location>
        <begin position="1219"/>
        <end position="1260"/>
    </location>
</feature>
<feature type="transmembrane region" description="Helical" evidence="3">
    <location>
        <begin position="20"/>
        <end position="40"/>
    </location>
</feature>
<evidence type="ECO:0000256" key="2">
    <source>
        <dbReference type="SAM" id="MobiDB-lite"/>
    </source>
</evidence>
<keyword evidence="1" id="KW-0597">Phosphoprotein</keyword>
<dbReference type="STRING" id="3469.A0A4Y7JPG0"/>
<feature type="compositionally biased region" description="Polar residues" evidence="2">
    <location>
        <begin position="114"/>
        <end position="129"/>
    </location>
</feature>
<dbReference type="PANTHER" id="PTHR34805:SF1">
    <property type="entry name" value="PROTEIN MODIFIER OF SNC1 1"/>
    <property type="match status" value="1"/>
</dbReference>
<feature type="region of interest" description="Disordered" evidence="2">
    <location>
        <begin position="354"/>
        <end position="469"/>
    </location>
</feature>
<dbReference type="Pfam" id="PF07001">
    <property type="entry name" value="BAT2_N"/>
    <property type="match status" value="1"/>
</dbReference>
<keyword evidence="3" id="KW-0472">Membrane</keyword>
<evidence type="ECO:0000313" key="6">
    <source>
        <dbReference type="Proteomes" id="UP000316621"/>
    </source>
</evidence>
<evidence type="ECO:0000313" key="5">
    <source>
        <dbReference type="EMBL" id="RZC61688.1"/>
    </source>
</evidence>
<feature type="compositionally biased region" description="Polar residues" evidence="2">
    <location>
        <begin position="153"/>
        <end position="163"/>
    </location>
</feature>
<gene>
    <name evidence="5" type="ORF">C5167_023436</name>
</gene>
<feature type="compositionally biased region" description="Basic and acidic residues" evidence="2">
    <location>
        <begin position="446"/>
        <end position="468"/>
    </location>
</feature>
<feature type="region of interest" description="Disordered" evidence="2">
    <location>
        <begin position="1339"/>
        <end position="1655"/>
    </location>
</feature>
<feature type="compositionally biased region" description="Polar residues" evidence="2">
    <location>
        <begin position="1016"/>
        <end position="1041"/>
    </location>
</feature>
<feature type="compositionally biased region" description="Polar residues" evidence="2">
    <location>
        <begin position="1371"/>
        <end position="1382"/>
    </location>
</feature>
<feature type="region of interest" description="Disordered" evidence="2">
    <location>
        <begin position="920"/>
        <end position="1084"/>
    </location>
</feature>
<dbReference type="GO" id="GO:0040029">
    <property type="term" value="P:epigenetic regulation of gene expression"/>
    <property type="evidence" value="ECO:0007669"/>
    <property type="project" value="TreeGrafter"/>
</dbReference>
<feature type="region of interest" description="Disordered" evidence="2">
    <location>
        <begin position="58"/>
        <end position="314"/>
    </location>
</feature>
<feature type="compositionally biased region" description="Basic and acidic residues" evidence="2">
    <location>
        <begin position="1129"/>
        <end position="1139"/>
    </location>
</feature>
<feature type="compositionally biased region" description="Basic and acidic residues" evidence="2">
    <location>
        <begin position="221"/>
        <end position="235"/>
    </location>
</feature>
<dbReference type="InterPro" id="IPR038808">
    <property type="entry name" value="MOS1-like"/>
</dbReference>
<feature type="compositionally biased region" description="Gly residues" evidence="2">
    <location>
        <begin position="1629"/>
        <end position="1641"/>
    </location>
</feature>
<dbReference type="PANTHER" id="PTHR34805">
    <property type="entry name" value="PROTEIN MODIFIER OF SNC1 1"/>
    <property type="match status" value="1"/>
</dbReference>
<name>A0A4Y7JPG0_PAPSO</name>
<dbReference type="CDD" id="cd22249">
    <property type="entry name" value="UDM1_RNF168_RNF169-like"/>
    <property type="match status" value="1"/>
</dbReference>
<evidence type="ECO:0000256" key="3">
    <source>
        <dbReference type="SAM" id="Phobius"/>
    </source>
</evidence>
<feature type="compositionally biased region" description="Low complexity" evidence="2">
    <location>
        <begin position="1429"/>
        <end position="1443"/>
    </location>
</feature>
<feature type="region of interest" description="Disordered" evidence="2">
    <location>
        <begin position="708"/>
        <end position="817"/>
    </location>
</feature>
<feature type="compositionally biased region" description="Basic and acidic residues" evidence="2">
    <location>
        <begin position="920"/>
        <end position="932"/>
    </location>
</feature>
<dbReference type="Gramene" id="RZC61688">
    <property type="protein sequence ID" value="RZC61688"/>
    <property type="gene ID" value="C5167_023436"/>
</dbReference>
<dbReference type="OMA" id="YPGPMAY"/>
<proteinExistence type="predicted"/>
<feature type="compositionally biased region" description="Polar residues" evidence="2">
    <location>
        <begin position="184"/>
        <end position="215"/>
    </location>
</feature>
<feature type="compositionally biased region" description="Polar residues" evidence="2">
    <location>
        <begin position="968"/>
        <end position="978"/>
    </location>
</feature>
<reference evidence="5 6" key="1">
    <citation type="journal article" date="2018" name="Science">
        <title>The opium poppy genome and morphinan production.</title>
        <authorList>
            <person name="Guo L."/>
            <person name="Winzer T."/>
            <person name="Yang X."/>
            <person name="Li Y."/>
            <person name="Ning Z."/>
            <person name="He Z."/>
            <person name="Teodor R."/>
            <person name="Lu Y."/>
            <person name="Bowser T.A."/>
            <person name="Graham I.A."/>
            <person name="Ye K."/>
        </authorList>
    </citation>
    <scope>NUCLEOTIDE SEQUENCE [LARGE SCALE GENOMIC DNA]</scope>
    <source>
        <strain evidence="6">cv. HN1</strain>
        <tissue evidence="5">Leaves</tissue>
    </source>
</reference>
<feature type="compositionally biased region" description="Polar residues" evidence="2">
    <location>
        <begin position="766"/>
        <end position="780"/>
    </location>
</feature>
<feature type="compositionally biased region" description="Polar residues" evidence="2">
    <location>
        <begin position="84"/>
        <end position="93"/>
    </location>
</feature>
<keyword evidence="3" id="KW-1133">Transmembrane helix</keyword>